<dbReference type="EMBL" id="JACRSN010000002">
    <property type="protein sequence ID" value="MBC8532835.1"/>
    <property type="molecule type" value="Genomic_DNA"/>
</dbReference>
<dbReference type="InterPro" id="IPR035906">
    <property type="entry name" value="MetI-like_sf"/>
</dbReference>
<dbReference type="PANTHER" id="PTHR30614">
    <property type="entry name" value="MEMBRANE COMPONENT OF AMINO ACID ABC TRANSPORTER"/>
    <property type="match status" value="1"/>
</dbReference>
<keyword evidence="6" id="KW-0029">Amino-acid transport</keyword>
<feature type="transmembrane region" description="Helical" evidence="9">
    <location>
        <begin position="79"/>
        <end position="100"/>
    </location>
</feature>
<evidence type="ECO:0000256" key="1">
    <source>
        <dbReference type="ARBA" id="ARBA00004651"/>
    </source>
</evidence>
<evidence type="ECO:0000256" key="7">
    <source>
        <dbReference type="ARBA" id="ARBA00022989"/>
    </source>
</evidence>
<evidence type="ECO:0000256" key="9">
    <source>
        <dbReference type="RuleBase" id="RU363032"/>
    </source>
</evidence>
<comment type="caution">
    <text evidence="11">The sequence shown here is derived from an EMBL/GenBank/DDBJ whole genome shotgun (WGS) entry which is preliminary data.</text>
</comment>
<dbReference type="PANTHER" id="PTHR30614:SF20">
    <property type="entry name" value="GLUTAMINE TRANSPORT SYSTEM PERMEASE PROTEIN GLNP"/>
    <property type="match status" value="1"/>
</dbReference>
<dbReference type="Pfam" id="PF00528">
    <property type="entry name" value="BPD_transp_1"/>
    <property type="match status" value="1"/>
</dbReference>
<keyword evidence="4" id="KW-1003">Cell membrane</keyword>
<dbReference type="SUPFAM" id="SSF161098">
    <property type="entry name" value="MetI-like"/>
    <property type="match status" value="1"/>
</dbReference>
<keyword evidence="7 9" id="KW-1133">Transmembrane helix</keyword>
<dbReference type="NCBIfam" id="TIGR01726">
    <property type="entry name" value="HEQRo_perm_3TM"/>
    <property type="match status" value="1"/>
</dbReference>
<accession>A0A926HRI8</accession>
<gene>
    <name evidence="11" type="ORF">IAG03_02210</name>
</gene>
<dbReference type="InterPro" id="IPR000515">
    <property type="entry name" value="MetI-like"/>
</dbReference>
<keyword evidence="8 9" id="KW-0472">Membrane</keyword>
<dbReference type="GO" id="GO:0006865">
    <property type="term" value="P:amino acid transport"/>
    <property type="evidence" value="ECO:0007669"/>
    <property type="project" value="UniProtKB-KW"/>
</dbReference>
<dbReference type="CDD" id="cd06261">
    <property type="entry name" value="TM_PBP2"/>
    <property type="match status" value="1"/>
</dbReference>
<evidence type="ECO:0000256" key="6">
    <source>
        <dbReference type="ARBA" id="ARBA00022970"/>
    </source>
</evidence>
<evidence type="ECO:0000256" key="5">
    <source>
        <dbReference type="ARBA" id="ARBA00022692"/>
    </source>
</evidence>
<dbReference type="Gene3D" id="1.10.3720.10">
    <property type="entry name" value="MetI-like"/>
    <property type="match status" value="1"/>
</dbReference>
<dbReference type="AlphaFoldDB" id="A0A926HRI8"/>
<evidence type="ECO:0000256" key="4">
    <source>
        <dbReference type="ARBA" id="ARBA00022475"/>
    </source>
</evidence>
<proteinExistence type="inferred from homology"/>
<keyword evidence="5 9" id="KW-0812">Transmembrane</keyword>
<evidence type="ECO:0000313" key="12">
    <source>
        <dbReference type="Proteomes" id="UP000651482"/>
    </source>
</evidence>
<reference evidence="11" key="1">
    <citation type="submission" date="2020-08" db="EMBL/GenBank/DDBJ databases">
        <title>Genome public.</title>
        <authorList>
            <person name="Liu C."/>
            <person name="Sun Q."/>
        </authorList>
    </citation>
    <scope>NUCLEOTIDE SEQUENCE</scope>
    <source>
        <strain evidence="11">NSJ-40</strain>
    </source>
</reference>
<keyword evidence="12" id="KW-1185">Reference proteome</keyword>
<dbReference type="PROSITE" id="PS50928">
    <property type="entry name" value="ABC_TM1"/>
    <property type="match status" value="1"/>
</dbReference>
<evidence type="ECO:0000259" key="10">
    <source>
        <dbReference type="PROSITE" id="PS50928"/>
    </source>
</evidence>
<dbReference type="InterPro" id="IPR043429">
    <property type="entry name" value="ArtM/GltK/GlnP/TcyL/YhdX-like"/>
</dbReference>
<dbReference type="InterPro" id="IPR010065">
    <property type="entry name" value="AA_ABC_transptr_permease_3TM"/>
</dbReference>
<keyword evidence="3 9" id="KW-0813">Transport</keyword>
<evidence type="ECO:0000256" key="8">
    <source>
        <dbReference type="ARBA" id="ARBA00023136"/>
    </source>
</evidence>
<sequence length="240" mass="26715">MNAIFAWFSNTWQYLSDLFYKCFIKEDRWRYLWDGLLVTLQITVLAVLLGFVIGFLVAIIRATHDKTGKLKIGNAICRLYLTVIRGTPVMVQVLLIYFGIFASVNVPKLLVAVLAFGLNSGAYTAEIIRGGIMSIDAGQSEAGRSLGFNYIQTMYYIVMPQTIKTVLPALGNELVVLLKETSIAGYIAMDDLTKGGNIIRSITYNAFLPLLAVALIYLVVVLVLSYGVNCLERRLRNSDH</sequence>
<comment type="similarity">
    <text evidence="2">Belongs to the binding-protein-dependent transport system permease family. HisMQ subfamily.</text>
</comment>
<dbReference type="RefSeq" id="WP_249318079.1">
    <property type="nucleotide sequence ID" value="NZ_JACRSN010000002.1"/>
</dbReference>
<protein>
    <submittedName>
        <fullName evidence="11">Amino acid ABC transporter permease</fullName>
    </submittedName>
</protein>
<feature type="transmembrane region" description="Helical" evidence="9">
    <location>
        <begin position="207"/>
        <end position="228"/>
    </location>
</feature>
<name>A0A926HRI8_9FIRM</name>
<evidence type="ECO:0000313" key="11">
    <source>
        <dbReference type="EMBL" id="MBC8532835.1"/>
    </source>
</evidence>
<evidence type="ECO:0000256" key="2">
    <source>
        <dbReference type="ARBA" id="ARBA00010072"/>
    </source>
</evidence>
<organism evidence="11 12">
    <name type="scientific">Yeguia hominis</name>
    <dbReference type="NCBI Taxonomy" id="2763662"/>
    <lineage>
        <taxon>Bacteria</taxon>
        <taxon>Bacillati</taxon>
        <taxon>Bacillota</taxon>
        <taxon>Clostridia</taxon>
        <taxon>Eubacteriales</taxon>
        <taxon>Yeguiaceae</taxon>
        <taxon>Yeguia</taxon>
    </lineage>
</organism>
<evidence type="ECO:0000256" key="3">
    <source>
        <dbReference type="ARBA" id="ARBA00022448"/>
    </source>
</evidence>
<feature type="transmembrane region" description="Helical" evidence="9">
    <location>
        <begin position="106"/>
        <end position="125"/>
    </location>
</feature>
<dbReference type="GO" id="GO:0043190">
    <property type="term" value="C:ATP-binding cassette (ABC) transporter complex"/>
    <property type="evidence" value="ECO:0007669"/>
    <property type="project" value="InterPro"/>
</dbReference>
<dbReference type="FunFam" id="1.10.3720.10:FF:000033">
    <property type="entry name" value="Polar amino acid ABC transporter permease"/>
    <property type="match status" value="1"/>
</dbReference>
<comment type="subcellular location">
    <subcellularLocation>
        <location evidence="1 9">Cell membrane</location>
        <topology evidence="1 9">Multi-pass membrane protein</topology>
    </subcellularLocation>
</comment>
<feature type="domain" description="ABC transmembrane type-1" evidence="10">
    <location>
        <begin position="36"/>
        <end position="228"/>
    </location>
</feature>
<dbReference type="GO" id="GO:0022857">
    <property type="term" value="F:transmembrane transporter activity"/>
    <property type="evidence" value="ECO:0007669"/>
    <property type="project" value="InterPro"/>
</dbReference>
<feature type="transmembrane region" description="Helical" evidence="9">
    <location>
        <begin position="36"/>
        <end position="59"/>
    </location>
</feature>
<dbReference type="Proteomes" id="UP000651482">
    <property type="component" value="Unassembled WGS sequence"/>
</dbReference>